<feature type="compositionally biased region" description="Low complexity" evidence="1">
    <location>
        <begin position="61"/>
        <end position="79"/>
    </location>
</feature>
<dbReference type="WBParaSite" id="nRc.2.0.1.t02893-RA">
    <property type="protein sequence ID" value="nRc.2.0.1.t02893-RA"/>
    <property type="gene ID" value="nRc.2.0.1.g02893"/>
</dbReference>
<feature type="compositionally biased region" description="Polar residues" evidence="1">
    <location>
        <begin position="40"/>
        <end position="53"/>
    </location>
</feature>
<dbReference type="AlphaFoldDB" id="A0A915HLP5"/>
<accession>A0A915HLP5</accession>
<evidence type="ECO:0000313" key="2">
    <source>
        <dbReference type="Proteomes" id="UP000887565"/>
    </source>
</evidence>
<sequence length="79" mass="8956">MPRQDVGSKNESGYAKQKREEKEDQSIQSQKNALLKHFRSNTSDLKQMANSSIYVPEEIPPENNNHSSLSSSPLHETEV</sequence>
<reference evidence="3" key="1">
    <citation type="submission" date="2022-11" db="UniProtKB">
        <authorList>
            <consortium name="WormBaseParasite"/>
        </authorList>
    </citation>
    <scope>IDENTIFICATION</scope>
</reference>
<organism evidence="2 3">
    <name type="scientific">Romanomermis culicivorax</name>
    <name type="common">Nematode worm</name>
    <dbReference type="NCBI Taxonomy" id="13658"/>
    <lineage>
        <taxon>Eukaryota</taxon>
        <taxon>Metazoa</taxon>
        <taxon>Ecdysozoa</taxon>
        <taxon>Nematoda</taxon>
        <taxon>Enoplea</taxon>
        <taxon>Dorylaimia</taxon>
        <taxon>Mermithida</taxon>
        <taxon>Mermithoidea</taxon>
        <taxon>Mermithidae</taxon>
        <taxon>Romanomermis</taxon>
    </lineage>
</organism>
<protein>
    <submittedName>
        <fullName evidence="3">Uncharacterized protein</fullName>
    </submittedName>
</protein>
<evidence type="ECO:0000313" key="3">
    <source>
        <dbReference type="WBParaSite" id="nRc.2.0.1.t02893-RA"/>
    </source>
</evidence>
<feature type="region of interest" description="Disordered" evidence="1">
    <location>
        <begin position="1"/>
        <end position="79"/>
    </location>
</feature>
<evidence type="ECO:0000256" key="1">
    <source>
        <dbReference type="SAM" id="MobiDB-lite"/>
    </source>
</evidence>
<keyword evidence="2" id="KW-1185">Reference proteome</keyword>
<proteinExistence type="predicted"/>
<dbReference type="Proteomes" id="UP000887565">
    <property type="component" value="Unplaced"/>
</dbReference>
<name>A0A915HLP5_ROMCU</name>